<dbReference type="AlphaFoldDB" id="A0A0U2LLP8"/>
<protein>
    <recommendedName>
        <fullName evidence="1">DUF218 domain-containing protein</fullName>
    </recommendedName>
</protein>
<dbReference type="RefSeq" id="WP_069188183.1">
    <property type="nucleotide sequence ID" value="NZ_CP011034.1"/>
</dbReference>
<name>A0A0U2LLP8_9GAMM</name>
<gene>
    <name evidence="2" type="ORF">PTRA_a1170</name>
</gene>
<evidence type="ECO:0000313" key="2">
    <source>
        <dbReference type="EMBL" id="ALS32422.1"/>
    </source>
</evidence>
<evidence type="ECO:0000313" key="3">
    <source>
        <dbReference type="Proteomes" id="UP000065261"/>
    </source>
</evidence>
<dbReference type="Proteomes" id="UP000065261">
    <property type="component" value="Chromosome I"/>
</dbReference>
<reference evidence="2 3" key="1">
    <citation type="submission" date="2015-03" db="EMBL/GenBank/DDBJ databases">
        <authorList>
            <person name="Murphy D."/>
        </authorList>
    </citation>
    <scope>NUCLEOTIDE SEQUENCE [LARGE SCALE GENOMIC DNA]</scope>
    <source>
        <strain evidence="2 3">KMM 520</strain>
    </source>
</reference>
<accession>A0A0U2LLP8</accession>
<feature type="domain" description="DUF218" evidence="1">
    <location>
        <begin position="14"/>
        <end position="77"/>
    </location>
</feature>
<dbReference type="KEGG" id="ptn:PTRA_a1170"/>
<dbReference type="PATRIC" id="fig|1315283.4.peg.1017"/>
<proteinExistence type="predicted"/>
<organism evidence="2">
    <name type="scientific">Pseudoalteromonas translucida KMM 520</name>
    <dbReference type="NCBI Taxonomy" id="1315283"/>
    <lineage>
        <taxon>Bacteria</taxon>
        <taxon>Pseudomonadati</taxon>
        <taxon>Pseudomonadota</taxon>
        <taxon>Gammaproteobacteria</taxon>
        <taxon>Alteromonadales</taxon>
        <taxon>Pseudoalteromonadaceae</taxon>
        <taxon>Pseudoalteromonas</taxon>
    </lineage>
</organism>
<dbReference type="InterPro" id="IPR003848">
    <property type="entry name" value="DUF218"/>
</dbReference>
<dbReference type="EMBL" id="CP011034">
    <property type="protein sequence ID" value="ALS32422.1"/>
    <property type="molecule type" value="Genomic_DNA"/>
</dbReference>
<dbReference type="CDD" id="cd06259">
    <property type="entry name" value="YdcF-like"/>
    <property type="match status" value="1"/>
</dbReference>
<sequence length="103" mass="11541">MARILIPLIARMNDTLNNYFIELGIPAAVFLDIPLSRFTFENALLAKPILASANISHAILFSSAFHMQHAHYIFNHVLPILNLNLVSAKAPLPDIKLVQLYAY</sequence>
<dbReference type="Pfam" id="PF02698">
    <property type="entry name" value="DUF218"/>
    <property type="match status" value="1"/>
</dbReference>
<dbReference type="OrthoDB" id="9782395at2"/>
<evidence type="ECO:0000259" key="1">
    <source>
        <dbReference type="Pfam" id="PF02698"/>
    </source>
</evidence>